<evidence type="ECO:0000256" key="1">
    <source>
        <dbReference type="ARBA" id="ARBA00004370"/>
    </source>
</evidence>
<dbReference type="Proteomes" id="UP000694844">
    <property type="component" value="Chromosome 2"/>
</dbReference>
<accession>A0A8B8CUS0</accession>
<keyword evidence="2" id="KW-0812">Transmembrane</keyword>
<dbReference type="PANTHER" id="PTHR46730:SF1">
    <property type="entry name" value="PLAT DOMAIN-CONTAINING PROTEIN"/>
    <property type="match status" value="1"/>
</dbReference>
<dbReference type="RefSeq" id="XP_022319425.1">
    <property type="nucleotide sequence ID" value="XM_022463717.1"/>
</dbReference>
<protein>
    <submittedName>
        <fullName evidence="9 10">Uncharacterized protein LOC111122132</fullName>
    </submittedName>
</protein>
<evidence type="ECO:0000313" key="8">
    <source>
        <dbReference type="Proteomes" id="UP000694844"/>
    </source>
</evidence>
<evidence type="ECO:0000256" key="4">
    <source>
        <dbReference type="ARBA" id="ARBA00022989"/>
    </source>
</evidence>
<keyword evidence="8" id="KW-1185">Reference proteome</keyword>
<feature type="compositionally biased region" description="Polar residues" evidence="6">
    <location>
        <begin position="223"/>
        <end position="237"/>
    </location>
</feature>
<dbReference type="GO" id="GO:0005886">
    <property type="term" value="C:plasma membrane"/>
    <property type="evidence" value="ECO:0007669"/>
    <property type="project" value="TreeGrafter"/>
</dbReference>
<evidence type="ECO:0000259" key="7">
    <source>
        <dbReference type="Pfam" id="PF02010"/>
    </source>
</evidence>
<dbReference type="GO" id="GO:0005261">
    <property type="term" value="F:monoatomic cation channel activity"/>
    <property type="evidence" value="ECO:0007669"/>
    <property type="project" value="TreeGrafter"/>
</dbReference>
<evidence type="ECO:0000256" key="6">
    <source>
        <dbReference type="SAM" id="MobiDB-lite"/>
    </source>
</evidence>
<dbReference type="GO" id="GO:0006816">
    <property type="term" value="P:calcium ion transport"/>
    <property type="evidence" value="ECO:0007669"/>
    <property type="project" value="TreeGrafter"/>
</dbReference>
<gene>
    <name evidence="9 10" type="primary">LOC111122132</name>
</gene>
<dbReference type="OrthoDB" id="2121937at2759"/>
<evidence type="ECO:0000313" key="10">
    <source>
        <dbReference type="RefSeq" id="XP_022319425.1"/>
    </source>
</evidence>
<comment type="subcellular location">
    <subcellularLocation>
        <location evidence="1">Membrane</location>
    </subcellularLocation>
</comment>
<feature type="compositionally biased region" description="Acidic residues" evidence="6">
    <location>
        <begin position="238"/>
        <end position="249"/>
    </location>
</feature>
<dbReference type="InterPro" id="IPR002859">
    <property type="entry name" value="PKD/REJ-like"/>
</dbReference>
<dbReference type="PANTHER" id="PTHR46730">
    <property type="entry name" value="POLYCYSTIN-1"/>
    <property type="match status" value="1"/>
</dbReference>
<organism evidence="8 10">
    <name type="scientific">Crassostrea virginica</name>
    <name type="common">Eastern oyster</name>
    <dbReference type="NCBI Taxonomy" id="6565"/>
    <lineage>
        <taxon>Eukaryota</taxon>
        <taxon>Metazoa</taxon>
        <taxon>Spiralia</taxon>
        <taxon>Lophotrochozoa</taxon>
        <taxon>Mollusca</taxon>
        <taxon>Bivalvia</taxon>
        <taxon>Autobranchia</taxon>
        <taxon>Pteriomorphia</taxon>
        <taxon>Ostreida</taxon>
        <taxon>Ostreoidea</taxon>
        <taxon>Ostreidae</taxon>
        <taxon>Crassostrea</taxon>
    </lineage>
</organism>
<dbReference type="Pfam" id="PF02010">
    <property type="entry name" value="REJ"/>
    <property type="match status" value="1"/>
</dbReference>
<dbReference type="AlphaFoldDB" id="A0A8B8CUS0"/>
<evidence type="ECO:0000313" key="9">
    <source>
        <dbReference type="RefSeq" id="XP_022319424.1"/>
    </source>
</evidence>
<dbReference type="GeneID" id="111122132"/>
<evidence type="ECO:0000256" key="3">
    <source>
        <dbReference type="ARBA" id="ARBA00022737"/>
    </source>
</evidence>
<dbReference type="KEGG" id="cvn:111122132"/>
<sequence>MTVNGVNTATMVIKENLLESGMNYLLKLNTSSSFTNRVGFNIAAKTLRINYPPYNGQCHVEPEEGRALKDTFDIVCNNWLDEGMRDERNFSIDHAAKEPLVYLYEVVSKSNTSGRTIETNTEIYRGGESSAINMQLPIGNKDSDYLLEIRVRVYDGFGASNSTTTWVKVKPMEDVQPKDDTDTETLSLLFDNLSDALNTTVAGGNDMAVVRLIGSALSYFENDNTQTSSSSVQTENSDGSDEEEDEEETISPVTALYQKKSSEMAGLLLNSVSSNENGRPKVFSPSDAQQVSSTLKSVNKNPKFITTDSGEKSTEVAAAVMKSVLKNAERKPFPVESITSIAGAIEGTLTSLDTLTQTLLPEEVYDLEEDTTENIVFEKLLKDYDRQYEIFGYPKLTRREIREKAEKRYKRIERQKLKQRERTKFAKNTAKFLRQALEDIEKVSIAQQEIGEGPKRLNRTGIDVITEKAILGDFMKKNQSVYQGIQLEIVEDDTIPYEETTSSFNDTYSVSSSSMTTSQILSTTFPRQQQIITKKTLQNPATPGLL</sequence>
<feature type="region of interest" description="Disordered" evidence="6">
    <location>
        <begin position="223"/>
        <end position="251"/>
    </location>
</feature>
<keyword evidence="5" id="KW-0472">Membrane</keyword>
<keyword evidence="3" id="KW-0677">Repeat</keyword>
<feature type="domain" description="PKD/REJ-like" evidence="7">
    <location>
        <begin position="2"/>
        <end position="212"/>
    </location>
</feature>
<keyword evidence="4" id="KW-1133">Transmembrane helix</keyword>
<evidence type="ECO:0000256" key="2">
    <source>
        <dbReference type="ARBA" id="ARBA00022692"/>
    </source>
</evidence>
<proteinExistence type="predicted"/>
<reference evidence="9 10" key="1">
    <citation type="submission" date="2025-04" db="UniProtKB">
        <authorList>
            <consortium name="RefSeq"/>
        </authorList>
    </citation>
    <scope>IDENTIFICATION</scope>
    <source>
        <tissue evidence="9 10">Whole sample</tissue>
    </source>
</reference>
<name>A0A8B8CUS0_CRAVI</name>
<evidence type="ECO:0000256" key="5">
    <source>
        <dbReference type="ARBA" id="ARBA00023136"/>
    </source>
</evidence>
<dbReference type="RefSeq" id="XP_022319424.1">
    <property type="nucleotide sequence ID" value="XM_022463716.1"/>
</dbReference>